<dbReference type="EMBL" id="RBNJ01028285">
    <property type="protein sequence ID" value="RUS14001.1"/>
    <property type="molecule type" value="Genomic_DNA"/>
</dbReference>
<evidence type="ECO:0000313" key="3">
    <source>
        <dbReference type="Proteomes" id="UP000274822"/>
    </source>
</evidence>
<comment type="caution">
    <text evidence="2">The sequence shown here is derived from an EMBL/GenBank/DDBJ whole genome shotgun (WGS) entry which is preliminary data.</text>
</comment>
<keyword evidence="1" id="KW-0472">Membrane</keyword>
<evidence type="ECO:0000313" key="2">
    <source>
        <dbReference type="EMBL" id="RUS14001.1"/>
    </source>
</evidence>
<evidence type="ECO:0000256" key="1">
    <source>
        <dbReference type="SAM" id="Phobius"/>
    </source>
</evidence>
<feature type="transmembrane region" description="Helical" evidence="1">
    <location>
        <begin position="20"/>
        <end position="43"/>
    </location>
</feature>
<keyword evidence="3" id="KW-1185">Reference proteome</keyword>
<organism evidence="2 3">
    <name type="scientific">Jimgerdemannia flammicorona</name>
    <dbReference type="NCBI Taxonomy" id="994334"/>
    <lineage>
        <taxon>Eukaryota</taxon>
        <taxon>Fungi</taxon>
        <taxon>Fungi incertae sedis</taxon>
        <taxon>Mucoromycota</taxon>
        <taxon>Mucoromycotina</taxon>
        <taxon>Endogonomycetes</taxon>
        <taxon>Endogonales</taxon>
        <taxon>Endogonaceae</taxon>
        <taxon>Jimgerdemannia</taxon>
    </lineage>
</organism>
<name>A0A433P8Y4_9FUNG</name>
<keyword evidence="1" id="KW-1133">Transmembrane helix</keyword>
<gene>
    <name evidence="2" type="ORF">BC938DRAFT_477578</name>
</gene>
<dbReference type="Proteomes" id="UP000274822">
    <property type="component" value="Unassembled WGS sequence"/>
</dbReference>
<dbReference type="AlphaFoldDB" id="A0A433P8Y4"/>
<keyword evidence="1" id="KW-0812">Transmembrane</keyword>
<proteinExistence type="predicted"/>
<reference evidence="2 3" key="1">
    <citation type="journal article" date="2018" name="New Phytol.">
        <title>Phylogenomics of Endogonaceae and evolution of mycorrhizas within Mucoromycota.</title>
        <authorList>
            <person name="Chang Y."/>
            <person name="Desiro A."/>
            <person name="Na H."/>
            <person name="Sandor L."/>
            <person name="Lipzen A."/>
            <person name="Clum A."/>
            <person name="Barry K."/>
            <person name="Grigoriev I.V."/>
            <person name="Martin F.M."/>
            <person name="Stajich J.E."/>
            <person name="Smith M.E."/>
            <person name="Bonito G."/>
            <person name="Spatafora J.W."/>
        </authorList>
    </citation>
    <scope>NUCLEOTIDE SEQUENCE [LARGE SCALE GENOMIC DNA]</scope>
    <source>
        <strain evidence="2 3">AD002</strain>
    </source>
</reference>
<accession>A0A433P8Y4</accession>
<sequence>MLTNPIAFRTALLGAARNPSLLAVLVACARTWLGTIAACIAFYHQVMRSGDAKVAMIGPVEGMFKFFSRWKSERETRFVEIGREVNL</sequence>
<protein>
    <submittedName>
        <fullName evidence="2">Uncharacterized protein</fullName>
    </submittedName>
</protein>